<dbReference type="GO" id="GO:0016740">
    <property type="term" value="F:transferase activity"/>
    <property type="evidence" value="ECO:0007669"/>
    <property type="project" value="UniProtKB-KW"/>
</dbReference>
<feature type="domain" description="LicD/FKTN/FKRP nucleotidyltransferase" evidence="1">
    <location>
        <begin position="6"/>
        <end position="180"/>
    </location>
</feature>
<dbReference type="AlphaFoldDB" id="A0A139RJT8"/>
<dbReference type="PATRIC" id="fig|28037.238.peg.484"/>
<comment type="caution">
    <text evidence="2">The sequence shown here is derived from an EMBL/GenBank/DDBJ whole genome shotgun (WGS) entry which is preliminary data.</text>
</comment>
<keyword evidence="2" id="KW-0808">Transferase</keyword>
<dbReference type="Pfam" id="PF04991">
    <property type="entry name" value="LicD"/>
    <property type="match status" value="1"/>
</dbReference>
<proteinExistence type="predicted"/>
<dbReference type="EMBL" id="LQZD01000118">
    <property type="protein sequence ID" value="KXU14996.1"/>
    <property type="molecule type" value="Genomic_DNA"/>
</dbReference>
<sequence length="215" mass="24909">MAELWPRYADERYFLSKSNKDFVDRNLFITIRDKETTCIKPYQQDLDLPHGLALDVLPLDYYPKNPAERKKQVRWALIYSLFCAQTIPEKHGALMKWGSRILLGLTPKSLRYRIWKKAEKEMTKYSLAESDGITELCSGPGYMRNKYPIASFEDNLLLPFEETEMPIPVGYDAYLSTAFGDYMTPPPADKQLPHHDAVIADMDKSYREYKGEYGG</sequence>
<accession>A0A139RJT8</accession>
<evidence type="ECO:0000313" key="3">
    <source>
        <dbReference type="Proteomes" id="UP000070779"/>
    </source>
</evidence>
<dbReference type="InterPro" id="IPR007074">
    <property type="entry name" value="LicD/FKTN/FKRP_NTP_transf"/>
</dbReference>
<gene>
    <name evidence="2" type="ORF">SMIDD22_00391</name>
</gene>
<dbReference type="Proteomes" id="UP000070779">
    <property type="component" value="Unassembled WGS sequence"/>
</dbReference>
<evidence type="ECO:0000313" key="2">
    <source>
        <dbReference type="EMBL" id="KXU14996.1"/>
    </source>
</evidence>
<name>A0A139RJT8_STRMT</name>
<reference evidence="2 3" key="1">
    <citation type="submission" date="2016-01" db="EMBL/GenBank/DDBJ databases">
        <title>Highly variable Streptococcus oralis are common among viridans streptococci isolated from primates.</title>
        <authorList>
            <person name="Denapaite D."/>
            <person name="Rieger M."/>
            <person name="Koendgen S."/>
            <person name="Brueckner R."/>
            <person name="Ochigava I."/>
            <person name="Kappeler P."/>
            <person name="Maetz-Rensing K."/>
            <person name="Leendertz F."/>
            <person name="Hakenbeck R."/>
        </authorList>
    </citation>
    <scope>NUCLEOTIDE SEQUENCE [LARGE SCALE GENOMIC DNA]</scope>
    <source>
        <strain evidence="2 3">DD22</strain>
    </source>
</reference>
<organism evidence="2 3">
    <name type="scientific">Streptococcus mitis</name>
    <dbReference type="NCBI Taxonomy" id="28037"/>
    <lineage>
        <taxon>Bacteria</taxon>
        <taxon>Bacillati</taxon>
        <taxon>Bacillota</taxon>
        <taxon>Bacilli</taxon>
        <taxon>Lactobacillales</taxon>
        <taxon>Streptococcaceae</taxon>
        <taxon>Streptococcus</taxon>
        <taxon>Streptococcus mitis group</taxon>
    </lineage>
</organism>
<dbReference type="GO" id="GO:0009100">
    <property type="term" value="P:glycoprotein metabolic process"/>
    <property type="evidence" value="ECO:0007669"/>
    <property type="project" value="UniProtKB-ARBA"/>
</dbReference>
<evidence type="ECO:0000259" key="1">
    <source>
        <dbReference type="Pfam" id="PF04991"/>
    </source>
</evidence>
<protein>
    <submittedName>
        <fullName evidence="2">Lipopolysaccharide cholinephosphotransferase LicD3</fullName>
    </submittedName>
</protein>